<keyword evidence="3" id="KW-1185">Reference proteome</keyword>
<feature type="region of interest" description="Disordered" evidence="1">
    <location>
        <begin position="233"/>
        <end position="263"/>
    </location>
</feature>
<evidence type="ECO:0000313" key="2">
    <source>
        <dbReference type="EMBL" id="TVU10693.1"/>
    </source>
</evidence>
<dbReference type="Pfam" id="PF11321">
    <property type="entry name" value="DUF3123"/>
    <property type="match status" value="1"/>
</dbReference>
<feature type="region of interest" description="Disordered" evidence="1">
    <location>
        <begin position="1"/>
        <end position="108"/>
    </location>
</feature>
<dbReference type="AlphaFoldDB" id="A0A5J9TH44"/>
<proteinExistence type="predicted"/>
<dbReference type="EMBL" id="RWGY01000039">
    <property type="protein sequence ID" value="TVU10693.1"/>
    <property type="molecule type" value="Genomic_DNA"/>
</dbReference>
<feature type="non-terminal residue" evidence="2">
    <location>
        <position position="1"/>
    </location>
</feature>
<name>A0A5J9TH44_9POAL</name>
<evidence type="ECO:0000256" key="1">
    <source>
        <dbReference type="SAM" id="MobiDB-lite"/>
    </source>
</evidence>
<comment type="caution">
    <text evidence="2">The sequence shown here is derived from an EMBL/GenBank/DDBJ whole genome shotgun (WGS) entry which is preliminary data.</text>
</comment>
<organism evidence="2 3">
    <name type="scientific">Eragrostis curvula</name>
    <name type="common">weeping love grass</name>
    <dbReference type="NCBI Taxonomy" id="38414"/>
    <lineage>
        <taxon>Eukaryota</taxon>
        <taxon>Viridiplantae</taxon>
        <taxon>Streptophyta</taxon>
        <taxon>Embryophyta</taxon>
        <taxon>Tracheophyta</taxon>
        <taxon>Spermatophyta</taxon>
        <taxon>Magnoliopsida</taxon>
        <taxon>Liliopsida</taxon>
        <taxon>Poales</taxon>
        <taxon>Poaceae</taxon>
        <taxon>PACMAD clade</taxon>
        <taxon>Chloridoideae</taxon>
        <taxon>Eragrostideae</taxon>
        <taxon>Eragrostidinae</taxon>
        <taxon>Eragrostis</taxon>
    </lineage>
</organism>
<evidence type="ECO:0000313" key="3">
    <source>
        <dbReference type="Proteomes" id="UP000324897"/>
    </source>
</evidence>
<dbReference type="OrthoDB" id="696386at2759"/>
<reference evidence="2 3" key="1">
    <citation type="journal article" date="2019" name="Sci. Rep.">
        <title>A high-quality genome of Eragrostis curvula grass provides insights into Poaceae evolution and supports new strategies to enhance forage quality.</title>
        <authorList>
            <person name="Carballo J."/>
            <person name="Santos B.A.C.M."/>
            <person name="Zappacosta D."/>
            <person name="Garbus I."/>
            <person name="Selva J.P."/>
            <person name="Gallo C.A."/>
            <person name="Diaz A."/>
            <person name="Albertini E."/>
            <person name="Caccamo M."/>
            <person name="Echenique V."/>
        </authorList>
    </citation>
    <scope>NUCLEOTIDE SEQUENCE [LARGE SCALE GENOMIC DNA]</scope>
    <source>
        <strain evidence="3">cv. Victoria</strain>
        <tissue evidence="2">Leaf</tissue>
    </source>
</reference>
<feature type="compositionally biased region" description="Polar residues" evidence="1">
    <location>
        <begin position="204"/>
        <end position="214"/>
    </location>
</feature>
<feature type="compositionally biased region" description="Basic and acidic residues" evidence="1">
    <location>
        <begin position="44"/>
        <end position="63"/>
    </location>
</feature>
<dbReference type="Gramene" id="TVU10693">
    <property type="protein sequence ID" value="TVU10693"/>
    <property type="gene ID" value="EJB05_44237"/>
</dbReference>
<gene>
    <name evidence="2" type="ORF">EJB05_44237</name>
</gene>
<accession>A0A5J9TH44</accession>
<feature type="region of interest" description="Disordered" evidence="1">
    <location>
        <begin position="204"/>
        <end position="223"/>
    </location>
</feature>
<dbReference type="Proteomes" id="UP000324897">
    <property type="component" value="Chromosome 3"/>
</dbReference>
<feature type="compositionally biased region" description="Low complexity" evidence="1">
    <location>
        <begin position="65"/>
        <end position="78"/>
    </location>
</feature>
<feature type="compositionally biased region" description="Polar residues" evidence="1">
    <location>
        <begin position="1"/>
        <end position="12"/>
    </location>
</feature>
<dbReference type="InterPro" id="IPR021470">
    <property type="entry name" value="DUF3123"/>
</dbReference>
<protein>
    <submittedName>
        <fullName evidence="2">Uncharacterized protein</fullName>
    </submittedName>
</protein>
<sequence length="289" mass="31160">MVMPRPSSSALQSIRRELQRRKHKAALAPTRPACKKTSAPPLREGVRDKEFWEPRPRPPRDEYPSSTISRSSGSATTRAPPPPRRPRPSSAATATPAPPSRSVYSSVAGHLKPGTRVVVRTRSQMVIDGKILVLWLPAAVVSAADGGYEVIYEGKLPRDDPFSTVCVPLHHVRAFKPSPPTSPPLSQPPSVAPGLCASASSIQTAAPPKNQETQPAPRPTTAGKSMRLFRELASEKKPAPRPTTAGKSVRSISNSLAPRPTTAGKSISVVRRILPEMKRQSLDAYCLGY</sequence>